<dbReference type="Pfam" id="PF01833">
    <property type="entry name" value="TIG"/>
    <property type="match status" value="2"/>
</dbReference>
<evidence type="ECO:0000256" key="15">
    <source>
        <dbReference type="ARBA" id="ARBA00023137"/>
    </source>
</evidence>
<feature type="disulfide bond" evidence="22">
    <location>
        <begin position="134"/>
        <end position="142"/>
    </location>
</feature>
<gene>
    <name evidence="31" type="primary">LOC115557274</name>
</gene>
<evidence type="ECO:0000256" key="14">
    <source>
        <dbReference type="ARBA" id="ARBA00023136"/>
    </source>
</evidence>
<keyword evidence="5" id="KW-0808">Transferase</keyword>
<dbReference type="GeneID" id="115557274"/>
<feature type="domain" description="Sema" evidence="30">
    <location>
        <begin position="26"/>
        <end position="515"/>
    </location>
</feature>
<dbReference type="PROSITE" id="PS00109">
    <property type="entry name" value="PROTEIN_KINASE_TYR"/>
    <property type="match status" value="1"/>
</dbReference>
<dbReference type="OrthoDB" id="9985181at2759"/>
<feature type="disulfide bond" evidence="22">
    <location>
        <begin position="525"/>
        <end position="559"/>
    </location>
</feature>
<organism evidence="31 32">
    <name type="scientific">Gadus morhua</name>
    <name type="common">Atlantic cod</name>
    <dbReference type="NCBI Taxonomy" id="8049"/>
    <lineage>
        <taxon>Eukaryota</taxon>
        <taxon>Metazoa</taxon>
        <taxon>Chordata</taxon>
        <taxon>Craniata</taxon>
        <taxon>Vertebrata</taxon>
        <taxon>Euteleostomi</taxon>
        <taxon>Actinopterygii</taxon>
        <taxon>Neopterygii</taxon>
        <taxon>Teleostei</taxon>
        <taxon>Neoteleostei</taxon>
        <taxon>Acanthomorphata</taxon>
        <taxon>Zeiogadaria</taxon>
        <taxon>Gadariae</taxon>
        <taxon>Gadiformes</taxon>
        <taxon>Gadoidei</taxon>
        <taxon>Gadidae</taxon>
        <taxon>Gadus</taxon>
    </lineage>
</organism>
<dbReference type="SUPFAM" id="SSF101912">
    <property type="entry name" value="Sema domain"/>
    <property type="match status" value="1"/>
</dbReference>
<comment type="catalytic activity">
    <reaction evidence="19">
        <text>L-tyrosyl-[protein] + ATP = O-phospho-L-tyrosyl-[protein] + ADP + H(+)</text>
        <dbReference type="Rhea" id="RHEA:10596"/>
        <dbReference type="Rhea" id="RHEA-COMP:10136"/>
        <dbReference type="Rhea" id="RHEA-COMP:20101"/>
        <dbReference type="ChEBI" id="CHEBI:15378"/>
        <dbReference type="ChEBI" id="CHEBI:30616"/>
        <dbReference type="ChEBI" id="CHEBI:46858"/>
        <dbReference type="ChEBI" id="CHEBI:61978"/>
        <dbReference type="ChEBI" id="CHEBI:456216"/>
        <dbReference type="EC" id="2.7.10.1"/>
    </reaction>
</comment>
<comment type="subcellular location">
    <subcellularLocation>
        <location evidence="1">Membrane</location>
        <topology evidence="1">Single-pass type I membrane protein</topology>
    </subcellularLocation>
</comment>
<keyword evidence="9 21" id="KW-0547">Nucleotide-binding</keyword>
<dbReference type="Gene3D" id="1.10.510.10">
    <property type="entry name" value="Transferase(Phosphotransferase) domain 1"/>
    <property type="match status" value="1"/>
</dbReference>
<feature type="binding site" evidence="21">
    <location>
        <position position="1205"/>
    </location>
    <ligand>
        <name>ATP</name>
        <dbReference type="ChEBI" id="CHEBI:30616"/>
    </ligand>
</feature>
<feature type="binding site" evidence="21">
    <location>
        <begin position="1081"/>
        <end position="1089"/>
    </location>
    <ligand>
        <name>ATP</name>
        <dbReference type="ChEBI" id="CHEBI:30616"/>
    </ligand>
</feature>
<dbReference type="PANTHER" id="PTHR24416">
    <property type="entry name" value="TYROSINE-PROTEIN KINASE RECEPTOR"/>
    <property type="match status" value="1"/>
</dbReference>
<dbReference type="RefSeq" id="XP_030230822.1">
    <property type="nucleotide sequence ID" value="XM_030374962.1"/>
</dbReference>
<dbReference type="Gene3D" id="3.30.1680.10">
    <property type="entry name" value="ligand-binding face of the semaphorins, domain 2"/>
    <property type="match status" value="1"/>
</dbReference>
<keyword evidence="12" id="KW-0832">Ubl conjugation</keyword>
<dbReference type="FunFam" id="3.30.200.20:FF:000188">
    <property type="entry name" value="Hepatocyte growth factor receptor"/>
    <property type="match status" value="1"/>
</dbReference>
<reference evidence="31" key="1">
    <citation type="submission" date="2025-08" db="UniProtKB">
        <authorList>
            <consortium name="Ensembl"/>
        </authorList>
    </citation>
    <scope>IDENTIFICATION</scope>
</reference>
<keyword evidence="18" id="KW-0325">Glycoprotein</keyword>
<evidence type="ECO:0000256" key="16">
    <source>
        <dbReference type="ARBA" id="ARBA00023157"/>
    </source>
</evidence>
<keyword evidence="14 27" id="KW-0472">Membrane</keyword>
<dbReference type="Pfam" id="PF01403">
    <property type="entry name" value="Sema"/>
    <property type="match status" value="1"/>
</dbReference>
<evidence type="ECO:0000256" key="1">
    <source>
        <dbReference type="ARBA" id="ARBA00004479"/>
    </source>
</evidence>
<keyword evidence="4" id="KW-0597">Phosphoprotein</keyword>
<dbReference type="Pfam" id="PF07714">
    <property type="entry name" value="PK_Tyr_Ser-Thr"/>
    <property type="match status" value="1"/>
</dbReference>
<dbReference type="GO" id="GO:0043235">
    <property type="term" value="C:receptor complex"/>
    <property type="evidence" value="ECO:0007669"/>
    <property type="project" value="TreeGrafter"/>
</dbReference>
<dbReference type="InterPro" id="IPR000719">
    <property type="entry name" value="Prot_kinase_dom"/>
</dbReference>
<feature type="modified residue" description="Phosphotyrosine; by autocatalysis" evidence="23">
    <location>
        <position position="1346"/>
    </location>
</feature>
<dbReference type="Gene3D" id="2.130.10.10">
    <property type="entry name" value="YVTN repeat-like/Quinoprotein amine dehydrogenase"/>
    <property type="match status" value="1"/>
</dbReference>
<dbReference type="InterPro" id="IPR017441">
    <property type="entry name" value="Protein_kinase_ATP_BS"/>
</dbReference>
<feature type="binding site" evidence="21">
    <location>
        <begin position="1154"/>
        <end position="1157"/>
    </location>
    <ligand>
        <name>ATP</name>
        <dbReference type="ChEBI" id="CHEBI:30616"/>
    </ligand>
</feature>
<dbReference type="SUPFAM" id="SSF103575">
    <property type="entry name" value="Plexin repeat"/>
    <property type="match status" value="1"/>
</dbReference>
<dbReference type="InterPro" id="IPR020635">
    <property type="entry name" value="Tyr_kinase_cat_dom"/>
</dbReference>
<feature type="disulfide bond" evidence="22">
    <location>
        <begin position="528"/>
        <end position="544"/>
    </location>
</feature>
<evidence type="ECO:0000313" key="32">
    <source>
        <dbReference type="Proteomes" id="UP000694546"/>
    </source>
</evidence>
<dbReference type="Proteomes" id="UP000694546">
    <property type="component" value="Chromosome 13"/>
</dbReference>
<feature type="disulfide bond" evidence="22">
    <location>
        <begin position="98"/>
        <end position="101"/>
    </location>
</feature>
<dbReference type="GO" id="GO:0007411">
    <property type="term" value="P:axon guidance"/>
    <property type="evidence" value="ECO:0007669"/>
    <property type="project" value="UniProtKB-ARBA"/>
</dbReference>
<dbReference type="PROSITE" id="PS00107">
    <property type="entry name" value="PROTEIN_KINASE_ATP"/>
    <property type="match status" value="1"/>
</dbReference>
<evidence type="ECO:0000256" key="13">
    <source>
        <dbReference type="ARBA" id="ARBA00022989"/>
    </source>
</evidence>
<feature type="modified residue" description="Phosphotyrosine; by autocatalysis" evidence="23">
    <location>
        <position position="1232"/>
    </location>
</feature>
<evidence type="ECO:0000259" key="30">
    <source>
        <dbReference type="PROSITE" id="PS51004"/>
    </source>
</evidence>
<feature type="transmembrane region" description="Helical" evidence="27">
    <location>
        <begin position="953"/>
        <end position="974"/>
    </location>
</feature>
<dbReference type="SUPFAM" id="SSF81296">
    <property type="entry name" value="E set domains"/>
    <property type="match status" value="3"/>
</dbReference>
<dbReference type="GO" id="GO:0016477">
    <property type="term" value="P:cell migration"/>
    <property type="evidence" value="ECO:0007669"/>
    <property type="project" value="TreeGrafter"/>
</dbReference>
<evidence type="ECO:0000256" key="8">
    <source>
        <dbReference type="ARBA" id="ARBA00022737"/>
    </source>
</evidence>
<dbReference type="InterPro" id="IPR002909">
    <property type="entry name" value="IPT_dom"/>
</dbReference>
<dbReference type="InterPro" id="IPR016201">
    <property type="entry name" value="PSI"/>
</dbReference>
<feature type="disulfide bond" evidence="22">
    <location>
        <begin position="386"/>
        <end position="407"/>
    </location>
</feature>
<dbReference type="GO" id="GO:0005886">
    <property type="term" value="C:plasma membrane"/>
    <property type="evidence" value="ECO:0007669"/>
    <property type="project" value="TreeGrafter"/>
</dbReference>
<dbReference type="SMART" id="SM00429">
    <property type="entry name" value="IPT"/>
    <property type="match status" value="3"/>
</dbReference>
<feature type="binding site" evidence="21 25">
    <location>
        <position position="1107"/>
    </location>
    <ligand>
        <name>ATP</name>
        <dbReference type="ChEBI" id="CHEBI:30616"/>
    </ligand>
</feature>
<evidence type="ECO:0000256" key="9">
    <source>
        <dbReference type="ARBA" id="ARBA00022741"/>
    </source>
</evidence>
<name>A0A8C4ZRD3_GADMO</name>
<keyword evidence="15" id="KW-0829">Tyrosine-protein kinase</keyword>
<dbReference type="PROSITE" id="PS50011">
    <property type="entry name" value="PROTEIN_KINASE_DOM"/>
    <property type="match status" value="1"/>
</dbReference>
<dbReference type="FunFam" id="3.30.1680.10:FF:000006">
    <property type="entry name" value="Macrophage-stimulating 1 receptor b"/>
    <property type="match status" value="1"/>
</dbReference>
<dbReference type="KEGG" id="gmh:115557274"/>
<keyword evidence="7 28" id="KW-0732">Signal</keyword>
<keyword evidence="32" id="KW-1185">Reference proteome</keyword>
<dbReference type="GO" id="GO:0004714">
    <property type="term" value="F:transmembrane receptor protein tyrosine kinase activity"/>
    <property type="evidence" value="ECO:0007669"/>
    <property type="project" value="UniProtKB-EC"/>
</dbReference>
<feature type="region of interest" description="Disordered" evidence="26">
    <location>
        <begin position="1360"/>
        <end position="1390"/>
    </location>
</feature>
<evidence type="ECO:0000256" key="17">
    <source>
        <dbReference type="ARBA" id="ARBA00023170"/>
    </source>
</evidence>
<accession>A0A8C4ZRD3</accession>
<dbReference type="InterPro" id="IPR011009">
    <property type="entry name" value="Kinase-like_dom_sf"/>
</dbReference>
<evidence type="ECO:0000256" key="2">
    <source>
        <dbReference type="ARBA" id="ARBA00010297"/>
    </source>
</evidence>
<dbReference type="FunFam" id="1.10.510.10:FF:000093">
    <property type="entry name" value="Hepatocyte growth factor receptor"/>
    <property type="match status" value="1"/>
</dbReference>
<feature type="compositionally biased region" description="Acidic residues" evidence="26">
    <location>
        <begin position="1369"/>
        <end position="1379"/>
    </location>
</feature>
<dbReference type="Gene3D" id="3.30.200.20">
    <property type="entry name" value="Phosphorylase Kinase, domain 1"/>
    <property type="match status" value="1"/>
</dbReference>
<feature type="active site" description="Proton acceptor" evidence="20">
    <location>
        <position position="1201"/>
    </location>
</feature>
<evidence type="ECO:0000313" key="31">
    <source>
        <dbReference type="Ensembl" id="ENSGMOP00000017608.2"/>
    </source>
</evidence>
<dbReference type="PIRSF" id="PIRSF000617">
    <property type="entry name" value="TyrPK_HGF-R"/>
    <property type="match status" value="1"/>
</dbReference>
<keyword evidence="13 27" id="KW-1133">Transmembrane helix</keyword>
<feature type="domain" description="Protein kinase" evidence="29">
    <location>
        <begin position="1075"/>
        <end position="1338"/>
    </location>
</feature>
<dbReference type="GO" id="GO:0006909">
    <property type="term" value="P:phagocytosis"/>
    <property type="evidence" value="ECO:0007669"/>
    <property type="project" value="TreeGrafter"/>
</dbReference>
<evidence type="ECO:0000256" key="19">
    <source>
        <dbReference type="ARBA" id="ARBA00051243"/>
    </source>
</evidence>
<evidence type="ECO:0000256" key="22">
    <source>
        <dbReference type="PIRSR" id="PIRSR000617-3"/>
    </source>
</evidence>
<dbReference type="Pfam" id="PF01437">
    <property type="entry name" value="PSI"/>
    <property type="match status" value="1"/>
</dbReference>
<evidence type="ECO:0000256" key="25">
    <source>
        <dbReference type="PROSITE-ProRule" id="PRU10141"/>
    </source>
</evidence>
<feature type="disulfide bond" evidence="22">
    <location>
        <begin position="294"/>
        <end position="368"/>
    </location>
</feature>
<comment type="similarity">
    <text evidence="2">Belongs to the plexin family.</text>
</comment>
<dbReference type="PRINTS" id="PR00109">
    <property type="entry name" value="TYRKINASE"/>
</dbReference>
<keyword evidence="10" id="KW-0418">Kinase</keyword>
<evidence type="ECO:0000256" key="18">
    <source>
        <dbReference type="ARBA" id="ARBA00023180"/>
    </source>
</evidence>
<evidence type="ECO:0000256" key="3">
    <source>
        <dbReference type="ARBA" id="ARBA00011902"/>
    </source>
</evidence>
<evidence type="ECO:0000256" key="6">
    <source>
        <dbReference type="ARBA" id="ARBA00022692"/>
    </source>
</evidence>
<feature type="signal peptide" evidence="28">
    <location>
        <begin position="1"/>
        <end position="21"/>
    </location>
</feature>
<feature type="modified residue" description="Phosphotyrosine; by autocatalysis" evidence="23">
    <location>
        <position position="1353"/>
    </location>
</feature>
<proteinExistence type="inferred from homology"/>
<dbReference type="InterPro" id="IPR001245">
    <property type="entry name" value="Ser-Thr/Tyr_kinase_cat_dom"/>
</dbReference>
<feature type="disulfide bond" evidence="22">
    <location>
        <begin position="519"/>
        <end position="537"/>
    </location>
</feature>
<evidence type="ECO:0000256" key="7">
    <source>
        <dbReference type="ARBA" id="ARBA00022729"/>
    </source>
</evidence>
<dbReference type="InterPro" id="IPR036352">
    <property type="entry name" value="Semap_dom_sf"/>
</dbReference>
<evidence type="ECO:0000256" key="27">
    <source>
        <dbReference type="SAM" id="Phobius"/>
    </source>
</evidence>
<dbReference type="InterPro" id="IPR008266">
    <property type="entry name" value="Tyr_kinase_AS"/>
</dbReference>
<feature type="chain" id="PRO_5034050813" description="receptor protein-tyrosine kinase" evidence="28">
    <location>
        <begin position="22"/>
        <end position="1390"/>
    </location>
</feature>
<dbReference type="GO" id="GO:0007169">
    <property type="term" value="P:cell surface receptor protein tyrosine kinase signaling pathway"/>
    <property type="evidence" value="ECO:0007669"/>
    <property type="project" value="InterPro"/>
</dbReference>
<evidence type="ECO:0000259" key="29">
    <source>
        <dbReference type="PROSITE" id="PS50011"/>
    </source>
</evidence>
<evidence type="ECO:0000256" key="28">
    <source>
        <dbReference type="SAM" id="SignalP"/>
    </source>
</evidence>
<dbReference type="GO" id="GO:0005524">
    <property type="term" value="F:ATP binding"/>
    <property type="evidence" value="ECO:0007669"/>
    <property type="project" value="UniProtKB-UniRule"/>
</dbReference>
<keyword evidence="17" id="KW-0675">Receptor</keyword>
<dbReference type="InterPro" id="IPR014756">
    <property type="entry name" value="Ig_E-set"/>
</dbReference>
<evidence type="ECO:0000256" key="24">
    <source>
        <dbReference type="PROSITE-ProRule" id="PRU00352"/>
    </source>
</evidence>
<evidence type="ECO:0000256" key="20">
    <source>
        <dbReference type="PIRSR" id="PIRSR000617-1"/>
    </source>
</evidence>
<dbReference type="InterPro" id="IPR013783">
    <property type="entry name" value="Ig-like_fold"/>
</dbReference>
<dbReference type="Ensembl" id="ENSGMOT00000018041.2">
    <property type="protein sequence ID" value="ENSGMOP00000017608.2"/>
    <property type="gene ID" value="ENSGMOG00000016372.2"/>
</dbReference>
<dbReference type="GeneTree" id="ENSGT00940000157842"/>
<reference evidence="31" key="2">
    <citation type="submission" date="2025-09" db="UniProtKB">
        <authorList>
            <consortium name="Ensembl"/>
        </authorList>
    </citation>
    <scope>IDENTIFICATION</scope>
</reference>
<comment type="caution">
    <text evidence="24">Lacks conserved residue(s) required for the propagation of feature annotation.</text>
</comment>
<dbReference type="CDD" id="cd05058">
    <property type="entry name" value="PTKc_Met_Ron"/>
    <property type="match status" value="1"/>
</dbReference>
<dbReference type="InterPro" id="IPR015943">
    <property type="entry name" value="WD40/YVTN_repeat-like_dom_sf"/>
</dbReference>
<dbReference type="Gene3D" id="2.60.40.10">
    <property type="entry name" value="Immunoglobulins"/>
    <property type="match status" value="2"/>
</dbReference>
<evidence type="ECO:0000256" key="4">
    <source>
        <dbReference type="ARBA" id="ARBA00022553"/>
    </source>
</evidence>
<dbReference type="InterPro" id="IPR002165">
    <property type="entry name" value="Plexin_repeat"/>
</dbReference>
<dbReference type="SUPFAM" id="SSF56112">
    <property type="entry name" value="Protein kinase-like (PK-like)"/>
    <property type="match status" value="1"/>
</dbReference>
<evidence type="ECO:0000256" key="11">
    <source>
        <dbReference type="ARBA" id="ARBA00022840"/>
    </source>
</evidence>
<keyword evidence="11 21" id="KW-0067">ATP-binding</keyword>
<evidence type="ECO:0000256" key="21">
    <source>
        <dbReference type="PIRSR" id="PIRSR000617-2"/>
    </source>
</evidence>
<keyword evidence="16 22" id="KW-1015">Disulfide bond</keyword>
<evidence type="ECO:0000256" key="26">
    <source>
        <dbReference type="SAM" id="MobiDB-lite"/>
    </source>
</evidence>
<evidence type="ECO:0000256" key="12">
    <source>
        <dbReference type="ARBA" id="ARBA00022843"/>
    </source>
</evidence>
<dbReference type="PANTHER" id="PTHR24416:SF564">
    <property type="entry name" value="MACROPHAGE-STIMULATING PROTEIN RECEPTOR"/>
    <property type="match status" value="1"/>
</dbReference>
<dbReference type="SMART" id="SM00423">
    <property type="entry name" value="PSI"/>
    <property type="match status" value="1"/>
</dbReference>
<keyword evidence="8" id="KW-0677">Repeat</keyword>
<sequence length="1390" mass="153411">MVTWVASLLTVCALIQTRAAAGPTSSCPTTPRRLVDFNVNYTLPHFQTANPIQNIQANAYLREVYIASQNAIEAVDRDLKRIWEVRTGPVGPDDCHTCGPCDAATTPPATPVDTDNKVLLLDPAGTLLPYLYYCGSTRQGVCAFLDISELSPVSHCLFKEQDNTETYCPDCLASPLGTRVSAVEQGQTTLFFVANSVDEELASRWPRRSLSVLRPLSTEDGFHMAMQGLTVLPPLRASYRVDYVYTFATAEHVYFLSVQRENPEKSGSPLQTRLGRLPLMNSEAWMYREVVLECRFDPKRRRRKRRGGEEQHRVVFNGLQAAHYGPVGRELASQLGLNPKGSPNEKLLYGAFAEVDERGVPQRNSAFCIFALAKVNQAIDRGVAACCSKGTEQLSRGLCHFQPCENCPHESTQNDDSCRNKPTLVSAPYYRLDLFNRQMHDVLFTTVLVTTKGNDTLGHFGTSDGRILQVVLKLDSVFFANFSLGGTPVSGVSSVYTEDLLLFVAGNKVFTVSPVGPGCAHFVSCSSCLTAPLFMGCGWCSGSCSREDECSSPWHRTSCAPVITEFFPKTAPTGAESELTLCGWDFQSPKGPSAITDKTHTVRVGSETLCTVQAKSTSTKLVCKVRHKKGTPTKALNVTLEVQEATLGGCYSIHGQAQASGFSFVVPIITEVRPALGPKIGGTMITLTGSHLNSGIGRSVDFGGISCPIQSMTEGSGSVSSVVCISKASTAVQDVPVRFFIDSFLVPTQKKFSYRHDPVITNVYPQCSYRSGSMLRVEGRYFDSVQNKVVQYKPSNSPQETYRLVCEGKVNATHMECRAPALPGEHSDDKTENGEISFRMDGARLILNKTFDYHPDAAPIPFENEERVLYLSEGNDEVSMHHINLNAVDQCMNITMTIGGVRCKVQVLTNELTCRIPKGLVIPAEGLPVQVCVNGKVTDIGNVVLRDDHSPTIIAGIVMGILAAIVLGAALALFGMTRLRKTKQDKVEFRLSRMSSRIHTGNGETSPTGDYRRNLSIQTSGQGGLFFQGPWYASGYDPSVSLSLIQQPTLSMGSLRSDLLEEVKDVLIPAEMLRVVESQIIGKGHFGTVYHGYLMDHKDQEIHCAVKSLNRISDVEEVDLFLREGIIMKGFHNTNILSLLGIMLPKEGLPLVVLPYMKHGDLRHFIRSEKRNPTVKDLVGFGLQVAKGMEYLSQKKFVHRDLAARNCMLDENFTVKVADFGMARDIFDKEYYSIQDHKKAKLPVKWMAIESLQTQKFTTKSDVWSFGVLLWELLTRGATPYPDVDPYDITHYLLKGRRLAQPQFCPDALFSIMVACWEPEPESRPPFQALVQIVQEIMECLEGEHYISLKVTYVNLDAPKPYPTRADSADEAEDSDSGSEQDLFLTEGPV</sequence>
<dbReference type="EC" id="2.7.10.1" evidence="3"/>
<protein>
    <recommendedName>
        <fullName evidence="3">receptor protein-tyrosine kinase</fullName>
        <ecNumber evidence="3">2.7.10.1</ecNumber>
    </recommendedName>
</protein>
<dbReference type="PROSITE" id="PS51004">
    <property type="entry name" value="SEMA"/>
    <property type="match status" value="1"/>
</dbReference>
<evidence type="ECO:0000256" key="23">
    <source>
        <dbReference type="PIRSR" id="PIRSR000617-4"/>
    </source>
</evidence>
<keyword evidence="6 27" id="KW-0812">Transmembrane</keyword>
<dbReference type="InterPro" id="IPR001627">
    <property type="entry name" value="Semap_dom"/>
</dbReference>
<feature type="disulfide bond" evidence="22">
    <location>
        <begin position="168"/>
        <end position="171"/>
    </location>
</feature>
<feature type="disulfide bond" evidence="22">
    <location>
        <begin position="540"/>
        <end position="550"/>
    </location>
</feature>
<evidence type="ECO:0000256" key="10">
    <source>
        <dbReference type="ARBA" id="ARBA00022777"/>
    </source>
</evidence>
<dbReference type="SMART" id="SM00219">
    <property type="entry name" value="TyrKc"/>
    <property type="match status" value="1"/>
</dbReference>
<feature type="modified residue" description="Phosphotyrosine; by autocatalysis" evidence="23">
    <location>
        <position position="1231"/>
    </location>
</feature>
<evidence type="ECO:0000256" key="5">
    <source>
        <dbReference type="ARBA" id="ARBA00022679"/>
    </source>
</evidence>
<dbReference type="InterPro" id="IPR050122">
    <property type="entry name" value="RTK"/>
</dbReference>
<dbReference type="FunFam" id="2.60.40.10:FF:000213">
    <property type="entry name" value="Hepatocyte growth factor receptor"/>
    <property type="match status" value="1"/>
</dbReference>
<dbReference type="OMA" id="IMKAFHH"/>
<dbReference type="InterPro" id="IPR016244">
    <property type="entry name" value="Tyr_kinase_HGF/MSP_rcpt"/>
</dbReference>
<dbReference type="SMART" id="SM00630">
    <property type="entry name" value="Sema"/>
    <property type="match status" value="1"/>
</dbReference>